<evidence type="ECO:0000313" key="2">
    <source>
        <dbReference type="EMBL" id="PIR89145.1"/>
    </source>
</evidence>
<dbReference type="AlphaFoldDB" id="A0A2H0UTP3"/>
<comment type="caution">
    <text evidence="2">The sequence shown here is derived from an EMBL/GenBank/DDBJ whole genome shotgun (WGS) entry which is preliminary data.</text>
</comment>
<dbReference type="EMBL" id="PFAZ01000007">
    <property type="protein sequence ID" value="PIR89145.1"/>
    <property type="molecule type" value="Genomic_DNA"/>
</dbReference>
<sequence length="211" mass="23437">MRILLIALLTLFIAFPAFAQTEAPMQASQPTKEAMEAARKRFEEAKVGARERFQAKQAELKKDVAVIRDTKKKEILDRVYDSINQLNERLTKHYLDVLDNISLILDRVTERAQKVSDSGVDVSSVTSQVDAAKTAIETARTSVVTQAGKTYEFAITTEANLRSDVGVARNKLRTDLQAVRDQVRAAMQAVRTAAVTLAQLPRPSSEMESDN</sequence>
<keyword evidence="1" id="KW-0732">Signal</keyword>
<organism evidence="2 3">
    <name type="scientific">Candidatus Harrisonbacteria bacterium CG10_big_fil_rev_8_21_14_0_10_40_38</name>
    <dbReference type="NCBI Taxonomy" id="1974583"/>
    <lineage>
        <taxon>Bacteria</taxon>
        <taxon>Candidatus Harrisoniibacteriota</taxon>
    </lineage>
</organism>
<feature type="signal peptide" evidence="1">
    <location>
        <begin position="1"/>
        <end position="19"/>
    </location>
</feature>
<evidence type="ECO:0000313" key="3">
    <source>
        <dbReference type="Proteomes" id="UP000231157"/>
    </source>
</evidence>
<gene>
    <name evidence="2" type="ORF">COU07_02855</name>
</gene>
<reference evidence="3" key="1">
    <citation type="submission" date="2017-09" db="EMBL/GenBank/DDBJ databases">
        <title>Depth-based differentiation of microbial function through sediment-hosted aquifers and enrichment of novel symbionts in the deep terrestrial subsurface.</title>
        <authorList>
            <person name="Probst A.J."/>
            <person name="Ladd B."/>
            <person name="Jarett J.K."/>
            <person name="Geller-Mcgrath D.E."/>
            <person name="Sieber C.M.K."/>
            <person name="Emerson J.B."/>
            <person name="Anantharaman K."/>
            <person name="Thomas B.C."/>
            <person name="Malmstrom R."/>
            <person name="Stieglmeier M."/>
            <person name="Klingl A."/>
            <person name="Woyke T."/>
            <person name="Ryan C.M."/>
            <person name="Banfield J.F."/>
        </authorList>
    </citation>
    <scope>NUCLEOTIDE SEQUENCE [LARGE SCALE GENOMIC DNA]</scope>
</reference>
<proteinExistence type="predicted"/>
<protein>
    <recommendedName>
        <fullName evidence="4">DUF5667 domain-containing protein</fullName>
    </recommendedName>
</protein>
<evidence type="ECO:0008006" key="4">
    <source>
        <dbReference type="Google" id="ProtNLM"/>
    </source>
</evidence>
<feature type="chain" id="PRO_5013850071" description="DUF5667 domain-containing protein" evidence="1">
    <location>
        <begin position="20"/>
        <end position="211"/>
    </location>
</feature>
<accession>A0A2H0UTP3</accession>
<evidence type="ECO:0000256" key="1">
    <source>
        <dbReference type="SAM" id="SignalP"/>
    </source>
</evidence>
<dbReference type="Proteomes" id="UP000231157">
    <property type="component" value="Unassembled WGS sequence"/>
</dbReference>
<name>A0A2H0UTP3_9BACT</name>